<name>A0A0R2FXZ3_9LACO</name>
<dbReference type="STRING" id="1123500.GCA_000420365_00576"/>
<sequence>MGLKYFEFYHGNLTTGFDRIYGKKVADHAFLLAIPKTAVLPPLSLEQPGVDFVRKHQGEVETQPRLKKYTKYWQDVSIQWSNIDRRMHELVAEWPLESREVVAAPTDEWGLQLTNEEGEQQTYLGANAYPDNFKLFENWLHGYAKGRLR</sequence>
<dbReference type="eggNOG" id="ENOG50308GM">
    <property type="taxonomic scope" value="Bacteria"/>
</dbReference>
<comment type="caution">
    <text evidence="1">The sequence shown here is derived from an EMBL/GenBank/DDBJ whole genome shotgun (WGS) entry which is preliminary data.</text>
</comment>
<protein>
    <submittedName>
        <fullName evidence="1">Uncharacterized protein</fullName>
    </submittedName>
</protein>
<gene>
    <name evidence="1" type="ORF">IV68_GL000845</name>
</gene>
<dbReference type="RefSeq" id="WP_022791361.1">
    <property type="nucleotide sequence ID" value="NZ_ATUU01000002.1"/>
</dbReference>
<proteinExistence type="predicted"/>
<dbReference type="PATRIC" id="fig|1123500.6.peg.851"/>
<dbReference type="InParanoid" id="A0A0R2FXZ3"/>
<dbReference type="OrthoDB" id="2141036at2"/>
<organism evidence="1 2">
    <name type="scientific">Weissella halotolerans DSM 20190</name>
    <dbReference type="NCBI Taxonomy" id="1123500"/>
    <lineage>
        <taxon>Bacteria</taxon>
        <taxon>Bacillati</taxon>
        <taxon>Bacillota</taxon>
        <taxon>Bacilli</taxon>
        <taxon>Lactobacillales</taxon>
        <taxon>Lactobacillaceae</taxon>
        <taxon>Weissella</taxon>
    </lineage>
</organism>
<reference evidence="1 2" key="1">
    <citation type="journal article" date="2015" name="Genome Announc.">
        <title>Expanding the biotechnology potential of lactobacilli through comparative genomics of 213 strains and associated genera.</title>
        <authorList>
            <person name="Sun Z."/>
            <person name="Harris H.M."/>
            <person name="McCann A."/>
            <person name="Guo C."/>
            <person name="Argimon S."/>
            <person name="Zhang W."/>
            <person name="Yang X."/>
            <person name="Jeffery I.B."/>
            <person name="Cooney J.C."/>
            <person name="Kagawa T.F."/>
            <person name="Liu W."/>
            <person name="Song Y."/>
            <person name="Salvetti E."/>
            <person name="Wrobel A."/>
            <person name="Rasinkangas P."/>
            <person name="Parkhill J."/>
            <person name="Rea M.C."/>
            <person name="O'Sullivan O."/>
            <person name="Ritari J."/>
            <person name="Douillard F.P."/>
            <person name="Paul Ross R."/>
            <person name="Yang R."/>
            <person name="Briner A.E."/>
            <person name="Felis G.E."/>
            <person name="de Vos W.M."/>
            <person name="Barrangou R."/>
            <person name="Klaenhammer T.R."/>
            <person name="Caufield P.W."/>
            <person name="Cui Y."/>
            <person name="Zhang H."/>
            <person name="O'Toole P.W."/>
        </authorList>
    </citation>
    <scope>NUCLEOTIDE SEQUENCE [LARGE SCALE GENOMIC DNA]</scope>
    <source>
        <strain evidence="1 2">DSM 20190</strain>
    </source>
</reference>
<accession>A0A0R2FXZ3</accession>
<dbReference type="AlphaFoldDB" id="A0A0R2FXZ3"/>
<keyword evidence="2" id="KW-1185">Reference proteome</keyword>
<dbReference type="EMBL" id="JQAX01000002">
    <property type="protein sequence ID" value="KRN32491.1"/>
    <property type="molecule type" value="Genomic_DNA"/>
</dbReference>
<dbReference type="Proteomes" id="UP000051296">
    <property type="component" value="Unassembled WGS sequence"/>
</dbReference>
<evidence type="ECO:0000313" key="1">
    <source>
        <dbReference type="EMBL" id="KRN32491.1"/>
    </source>
</evidence>
<evidence type="ECO:0000313" key="2">
    <source>
        <dbReference type="Proteomes" id="UP000051296"/>
    </source>
</evidence>